<evidence type="ECO:0000313" key="6">
    <source>
        <dbReference type="EMBL" id="RDY30665.1"/>
    </source>
</evidence>
<gene>
    <name evidence="5" type="ORF">C8E03_11166</name>
    <name evidence="6" type="ORF">CG710_013555</name>
</gene>
<evidence type="ECO:0000313" key="8">
    <source>
        <dbReference type="Proteomes" id="UP000247523"/>
    </source>
</evidence>
<dbReference type="InterPro" id="IPR023187">
    <property type="entry name" value="Tscrpt_reg_MarR-type_CS"/>
</dbReference>
<dbReference type="OrthoDB" id="2288024at2"/>
<name>A0A255I6R0_9FIRM</name>
<dbReference type="EMBL" id="NOKA02000031">
    <property type="protein sequence ID" value="RDY30665.1"/>
    <property type="molecule type" value="Genomic_DNA"/>
</dbReference>
<protein>
    <submittedName>
        <fullName evidence="5 6">MarR family transcriptional regulator</fullName>
    </submittedName>
</protein>
<organism evidence="6 7">
    <name type="scientific">Lachnotalea glycerini</name>
    <dbReference type="NCBI Taxonomy" id="1763509"/>
    <lineage>
        <taxon>Bacteria</taxon>
        <taxon>Bacillati</taxon>
        <taxon>Bacillota</taxon>
        <taxon>Clostridia</taxon>
        <taxon>Lachnospirales</taxon>
        <taxon>Lachnospiraceae</taxon>
        <taxon>Lachnotalea</taxon>
    </lineage>
</organism>
<dbReference type="GO" id="GO:0003700">
    <property type="term" value="F:DNA-binding transcription factor activity"/>
    <property type="evidence" value="ECO:0007669"/>
    <property type="project" value="InterPro"/>
</dbReference>
<proteinExistence type="predicted"/>
<dbReference type="SUPFAM" id="SSF46785">
    <property type="entry name" value="Winged helix' DNA-binding domain"/>
    <property type="match status" value="1"/>
</dbReference>
<reference evidence="6" key="3">
    <citation type="submission" date="2018-07" db="EMBL/GenBank/DDBJ databases">
        <authorList>
            <person name="Quirk P.G."/>
            <person name="Krulwich T.A."/>
        </authorList>
    </citation>
    <scope>NUCLEOTIDE SEQUENCE</scope>
    <source>
        <strain evidence="6">CCRI-19302</strain>
    </source>
</reference>
<evidence type="ECO:0000313" key="5">
    <source>
        <dbReference type="EMBL" id="PXV86866.1"/>
    </source>
</evidence>
<dbReference type="Proteomes" id="UP000247523">
    <property type="component" value="Unassembled WGS sequence"/>
</dbReference>
<dbReference type="PANTHER" id="PTHR42756:SF1">
    <property type="entry name" value="TRANSCRIPTIONAL REPRESSOR OF EMRAB OPERON"/>
    <property type="match status" value="1"/>
</dbReference>
<evidence type="ECO:0000259" key="4">
    <source>
        <dbReference type="PROSITE" id="PS50995"/>
    </source>
</evidence>
<reference evidence="5 8" key="2">
    <citation type="submission" date="2018-05" db="EMBL/GenBank/DDBJ databases">
        <title>Genomic Encyclopedia of Type Strains, Phase IV (KMG-IV): sequencing the most valuable type-strain genomes for metagenomic binning, comparative biology and taxonomic classification.</title>
        <authorList>
            <person name="Goeker M."/>
        </authorList>
    </citation>
    <scope>NUCLEOTIDE SEQUENCE [LARGE SCALE GENOMIC DNA]</scope>
    <source>
        <strain evidence="5 8">DSM 28816</strain>
    </source>
</reference>
<keyword evidence="3" id="KW-0804">Transcription</keyword>
<keyword evidence="7" id="KW-1185">Reference proteome</keyword>
<keyword evidence="2 5" id="KW-0238">DNA-binding</keyword>
<dbReference type="Proteomes" id="UP000216411">
    <property type="component" value="Unassembled WGS sequence"/>
</dbReference>
<evidence type="ECO:0000256" key="2">
    <source>
        <dbReference type="ARBA" id="ARBA00023125"/>
    </source>
</evidence>
<dbReference type="Pfam" id="PF01047">
    <property type="entry name" value="MarR"/>
    <property type="match status" value="1"/>
</dbReference>
<keyword evidence="1" id="KW-0805">Transcription regulation</keyword>
<dbReference type="PROSITE" id="PS01117">
    <property type="entry name" value="HTH_MARR_1"/>
    <property type="match status" value="1"/>
</dbReference>
<dbReference type="GO" id="GO:0003677">
    <property type="term" value="F:DNA binding"/>
    <property type="evidence" value="ECO:0007669"/>
    <property type="project" value="UniProtKB-KW"/>
</dbReference>
<feature type="domain" description="HTH marR-type" evidence="4">
    <location>
        <begin position="1"/>
        <end position="141"/>
    </location>
</feature>
<dbReference type="EMBL" id="QICS01000011">
    <property type="protein sequence ID" value="PXV86866.1"/>
    <property type="molecule type" value="Genomic_DNA"/>
</dbReference>
<reference evidence="6 7" key="1">
    <citation type="journal article" date="2017" name="Genome Announc.">
        <title>Draft Genome Sequence of a Sporulating and Motile Strain of Lachnotalea glycerini Isolated from Water in Quebec City, Canada.</title>
        <authorList>
            <person name="Maheux A.F."/>
            <person name="Boudreau D.K."/>
            <person name="Berube E."/>
            <person name="Boissinot M."/>
            <person name="Raymond F."/>
            <person name="Brodeur S."/>
            <person name="Corbeil J."/>
            <person name="Isabel S."/>
            <person name="Omar R.F."/>
            <person name="Bergeron M.G."/>
        </authorList>
    </citation>
    <scope>NUCLEOTIDE SEQUENCE [LARGE SCALE GENOMIC DNA]</scope>
    <source>
        <strain evidence="6 7">CCRI-19302</strain>
    </source>
</reference>
<dbReference type="PANTHER" id="PTHR42756">
    <property type="entry name" value="TRANSCRIPTIONAL REGULATOR, MARR"/>
    <property type="match status" value="1"/>
</dbReference>
<dbReference type="PROSITE" id="PS50995">
    <property type="entry name" value="HTH_MARR_2"/>
    <property type="match status" value="1"/>
</dbReference>
<evidence type="ECO:0000313" key="7">
    <source>
        <dbReference type="Proteomes" id="UP000216411"/>
    </source>
</evidence>
<evidence type="ECO:0000256" key="3">
    <source>
        <dbReference type="ARBA" id="ARBA00023163"/>
    </source>
</evidence>
<dbReference type="InterPro" id="IPR036388">
    <property type="entry name" value="WH-like_DNA-bd_sf"/>
</dbReference>
<accession>A0A255I6R0</accession>
<dbReference type="PRINTS" id="PR00598">
    <property type="entry name" value="HTHMARR"/>
</dbReference>
<dbReference type="AlphaFoldDB" id="A0A255I6R0"/>
<dbReference type="InterPro" id="IPR000835">
    <property type="entry name" value="HTH_MarR-typ"/>
</dbReference>
<evidence type="ECO:0000256" key="1">
    <source>
        <dbReference type="ARBA" id="ARBA00023015"/>
    </source>
</evidence>
<dbReference type="InterPro" id="IPR036390">
    <property type="entry name" value="WH_DNA-bd_sf"/>
</dbReference>
<sequence>MVIKMFNLEDCIAFVTCNSAKELADCLEKRLNCYSITRTQWIALYYISNNKMMTQKQLADKMSLKEPSVVRLLDKLELLGWVNRINNENDKRIKFLILTDKGQKIETEMLNVVEQFKMDVLNDISARELDDFKSTLSKMVNNIHTDFIKE</sequence>
<comment type="caution">
    <text evidence="6">The sequence shown here is derived from an EMBL/GenBank/DDBJ whole genome shotgun (WGS) entry which is preliminary data.</text>
</comment>
<dbReference type="SMART" id="SM00347">
    <property type="entry name" value="HTH_MARR"/>
    <property type="match status" value="1"/>
</dbReference>
<dbReference type="Gene3D" id="1.10.10.10">
    <property type="entry name" value="Winged helix-like DNA-binding domain superfamily/Winged helix DNA-binding domain"/>
    <property type="match status" value="1"/>
</dbReference>